<dbReference type="SUPFAM" id="SSF57625">
    <property type="entry name" value="Invertebrate chitin-binding proteins"/>
    <property type="match status" value="1"/>
</dbReference>
<dbReference type="SMART" id="SM00636">
    <property type="entry name" value="Glyco_18"/>
    <property type="match status" value="1"/>
</dbReference>
<proteinExistence type="inferred from homology"/>
<dbReference type="GO" id="GO:0006032">
    <property type="term" value="P:chitin catabolic process"/>
    <property type="evidence" value="ECO:0007669"/>
    <property type="project" value="UniProtKB-KW"/>
</dbReference>
<dbReference type="InterPro" id="IPR002557">
    <property type="entry name" value="Chitin-bd_dom"/>
</dbReference>
<dbReference type="PROSITE" id="PS01095">
    <property type="entry name" value="GH18_1"/>
    <property type="match status" value="1"/>
</dbReference>
<keyword evidence="10" id="KW-0624">Polysaccharide degradation</keyword>
<evidence type="ECO:0000256" key="6">
    <source>
        <dbReference type="ARBA" id="ARBA00022801"/>
    </source>
</evidence>
<dbReference type="PANTHER" id="PTHR11177">
    <property type="entry name" value="CHITINASE"/>
    <property type="match status" value="1"/>
</dbReference>
<evidence type="ECO:0000256" key="4">
    <source>
        <dbReference type="ARBA" id="ARBA00022669"/>
    </source>
</evidence>
<dbReference type="Ensembl" id="ENSEBUT00000004945.1">
    <property type="protein sequence ID" value="ENSEBUP00000004507.1"/>
    <property type="gene ID" value="ENSEBUG00000003176.1"/>
</dbReference>
<keyword evidence="7" id="KW-0146">Chitin degradation</keyword>
<dbReference type="InterPro" id="IPR011583">
    <property type="entry name" value="Chitinase_II/V-like_cat"/>
</dbReference>
<keyword evidence="9" id="KW-0326">Glycosidase</keyword>
<dbReference type="Gene3D" id="2.170.140.10">
    <property type="entry name" value="Chitin binding domain"/>
    <property type="match status" value="1"/>
</dbReference>
<evidence type="ECO:0000256" key="7">
    <source>
        <dbReference type="ARBA" id="ARBA00023024"/>
    </source>
</evidence>
<dbReference type="PROSITE" id="PS50940">
    <property type="entry name" value="CHIT_BIND_II"/>
    <property type="match status" value="1"/>
</dbReference>
<evidence type="ECO:0000259" key="11">
    <source>
        <dbReference type="PROSITE" id="PS50940"/>
    </source>
</evidence>
<dbReference type="Gene3D" id="3.10.50.10">
    <property type="match status" value="1"/>
</dbReference>
<dbReference type="Pfam" id="PF00704">
    <property type="entry name" value="Glyco_hydro_18"/>
    <property type="match status" value="1"/>
</dbReference>
<dbReference type="GeneTree" id="ENSGT00940000161149"/>
<evidence type="ECO:0000256" key="9">
    <source>
        <dbReference type="ARBA" id="ARBA00023295"/>
    </source>
</evidence>
<keyword evidence="8" id="KW-1015">Disulfide bond</keyword>
<dbReference type="PROSITE" id="PS51910">
    <property type="entry name" value="GH18_2"/>
    <property type="match status" value="1"/>
</dbReference>
<evidence type="ECO:0000313" key="13">
    <source>
        <dbReference type="Ensembl" id="ENSEBUP00000004495.1"/>
    </source>
</evidence>
<comment type="catalytic activity">
    <reaction evidence="1">
        <text>Random endo-hydrolysis of N-acetyl-beta-D-glucosaminide (1-&gt;4)-beta-linkages in chitin and chitodextrins.</text>
        <dbReference type="EC" id="3.2.1.14"/>
    </reaction>
</comment>
<reference evidence="13" key="1">
    <citation type="submission" date="2025-05" db="UniProtKB">
        <authorList>
            <consortium name="Ensembl"/>
        </authorList>
    </citation>
    <scope>IDENTIFICATION</scope>
</reference>
<dbReference type="Pfam" id="PF01607">
    <property type="entry name" value="CBM_14"/>
    <property type="match status" value="1"/>
</dbReference>
<dbReference type="FunFam" id="3.20.20.80:FF:000007">
    <property type="entry name" value="Acidic mammalian chitinase"/>
    <property type="match status" value="1"/>
</dbReference>
<organism evidence="13 14">
    <name type="scientific">Eptatretus burgeri</name>
    <name type="common">Inshore hagfish</name>
    <dbReference type="NCBI Taxonomy" id="7764"/>
    <lineage>
        <taxon>Eukaryota</taxon>
        <taxon>Metazoa</taxon>
        <taxon>Chordata</taxon>
        <taxon>Craniata</taxon>
        <taxon>Vertebrata</taxon>
        <taxon>Cyclostomata</taxon>
        <taxon>Myxini</taxon>
        <taxon>Myxiniformes</taxon>
        <taxon>Myxinidae</taxon>
        <taxon>Eptatretinae</taxon>
        <taxon>Eptatretus</taxon>
    </lineage>
</organism>
<keyword evidence="4" id="KW-0147">Chitin-binding</keyword>
<keyword evidence="10" id="KW-0119">Carbohydrate metabolism</keyword>
<evidence type="ECO:0000313" key="14">
    <source>
        <dbReference type="Proteomes" id="UP000694388"/>
    </source>
</evidence>
<dbReference type="InterPro" id="IPR036508">
    <property type="entry name" value="Chitin-bd_dom_sf"/>
</dbReference>
<dbReference type="SMART" id="SM00494">
    <property type="entry name" value="ChtBD2"/>
    <property type="match status" value="1"/>
</dbReference>
<dbReference type="SUPFAM" id="SSF51445">
    <property type="entry name" value="(Trans)glycosidases"/>
    <property type="match status" value="1"/>
</dbReference>
<evidence type="ECO:0000259" key="12">
    <source>
        <dbReference type="PROSITE" id="PS51910"/>
    </source>
</evidence>
<dbReference type="GO" id="GO:0008843">
    <property type="term" value="F:endochitinase activity"/>
    <property type="evidence" value="ECO:0007669"/>
    <property type="project" value="UniProtKB-EC"/>
</dbReference>
<dbReference type="OMA" id="WMGNFTA"/>
<evidence type="ECO:0000256" key="8">
    <source>
        <dbReference type="ARBA" id="ARBA00023157"/>
    </source>
</evidence>
<sequence>MDYKRVCYFTNWSQYRPGSAKFLPANVDAHLCTHIFYAFATINNNNEVATRERNDETLYHDMMQLKNVNPDLKILISIGGWNFGSTVFSRVVSRQPNMDTFSQSAMTFCRKYGFDGLDLDWEYPGDRGSPQKDKQRFTILLQTLRQAFDKESIQEGRSRLLLTIASAAAKDKIDGGYEVALIQRYLDFIAVMTYDMFETLTRTCHHSSLYPSAGTRYNVRDVIAYWQSKGAPSQKLIVGIPTYGRSFTLRSTNTSLGAPAIGAGIRGHITGQDGFLAYYEICQNLLSGWTRVRIEGEKAPYAYSGKQWVGYDDQESVTEKACWITNQNLGGSMFWALDLDDFNGNACGEGSYPLIGQVKKILTDPAYACDACAICDVKTTSPRDSTSAMETNTLLLTANNAPSSSFTTSPAPTFRTTTERKVPINIHCSGKVDGNYKNPINPRQFISCSGGYTYIMNCPANLIYNENLKKCVYKSE</sequence>
<evidence type="ECO:0000256" key="1">
    <source>
        <dbReference type="ARBA" id="ARBA00000822"/>
    </source>
</evidence>
<dbReference type="Proteomes" id="UP000694388">
    <property type="component" value="Unplaced"/>
</dbReference>
<feature type="domain" description="Chitin-binding type-2" evidence="11">
    <location>
        <begin position="425"/>
        <end position="476"/>
    </location>
</feature>
<keyword evidence="14" id="KW-1185">Reference proteome</keyword>
<dbReference type="AlphaFoldDB" id="A0A8C4NHY4"/>
<dbReference type="Gene3D" id="3.20.20.80">
    <property type="entry name" value="Glycosidases"/>
    <property type="match status" value="1"/>
</dbReference>
<comment type="similarity">
    <text evidence="2">Belongs to the glycosyl hydrolase 18 family. Chitinase class II subfamily.</text>
</comment>
<dbReference type="InterPro" id="IPR050314">
    <property type="entry name" value="Glycosyl_Hydrlase_18"/>
</dbReference>
<dbReference type="SUPFAM" id="SSF54556">
    <property type="entry name" value="Chitinase insertion domain"/>
    <property type="match status" value="1"/>
</dbReference>
<dbReference type="InterPro" id="IPR017853">
    <property type="entry name" value="GH"/>
</dbReference>
<dbReference type="PANTHER" id="PTHR11177:SF317">
    <property type="entry name" value="CHITINASE 12-RELATED"/>
    <property type="match status" value="1"/>
</dbReference>
<dbReference type="FunFam" id="3.10.50.10:FF:000001">
    <property type="entry name" value="Chitinase 3-like 1"/>
    <property type="match status" value="1"/>
</dbReference>
<evidence type="ECO:0000256" key="3">
    <source>
        <dbReference type="ARBA" id="ARBA00012729"/>
    </source>
</evidence>
<dbReference type="CDD" id="cd02872">
    <property type="entry name" value="GH18_chitolectin_chitotriosidase"/>
    <property type="match status" value="1"/>
</dbReference>
<dbReference type="InterPro" id="IPR029070">
    <property type="entry name" value="Chitinase_insertion_sf"/>
</dbReference>
<dbReference type="GO" id="GO:0000272">
    <property type="term" value="P:polysaccharide catabolic process"/>
    <property type="evidence" value="ECO:0007669"/>
    <property type="project" value="UniProtKB-KW"/>
</dbReference>
<evidence type="ECO:0000256" key="2">
    <source>
        <dbReference type="ARBA" id="ARBA00009121"/>
    </source>
</evidence>
<protein>
    <recommendedName>
        <fullName evidence="3">chitinase</fullName>
        <ecNumber evidence="3">3.2.1.14</ecNumber>
    </recommendedName>
</protein>
<evidence type="ECO:0000256" key="10">
    <source>
        <dbReference type="ARBA" id="ARBA00023326"/>
    </source>
</evidence>
<dbReference type="InterPro" id="IPR001223">
    <property type="entry name" value="Glyco_hydro18_cat"/>
</dbReference>
<evidence type="ECO:0000256" key="5">
    <source>
        <dbReference type="ARBA" id="ARBA00022729"/>
    </source>
</evidence>
<keyword evidence="6" id="KW-0378">Hydrolase</keyword>
<dbReference type="Ensembl" id="ENSEBUT00000004933.1">
    <property type="protein sequence ID" value="ENSEBUP00000004495.1"/>
    <property type="gene ID" value="ENSEBUG00000003176.1"/>
</dbReference>
<accession>A0A8C4NHY4</accession>
<name>A0A8C4NHY4_EPTBU</name>
<dbReference type="GO" id="GO:0008061">
    <property type="term" value="F:chitin binding"/>
    <property type="evidence" value="ECO:0007669"/>
    <property type="project" value="UniProtKB-KW"/>
</dbReference>
<dbReference type="InterPro" id="IPR001579">
    <property type="entry name" value="Glyco_hydro_18_chit_AS"/>
</dbReference>
<dbReference type="GO" id="GO:0005576">
    <property type="term" value="C:extracellular region"/>
    <property type="evidence" value="ECO:0007669"/>
    <property type="project" value="InterPro"/>
</dbReference>
<feature type="domain" description="GH18" evidence="12">
    <location>
        <begin position="3"/>
        <end position="365"/>
    </location>
</feature>
<keyword evidence="5" id="KW-0732">Signal</keyword>
<dbReference type="EC" id="3.2.1.14" evidence="3"/>